<evidence type="ECO:0000313" key="2">
    <source>
        <dbReference type="EMBL" id="CAB1371268.1"/>
    </source>
</evidence>
<geneLocation type="plasmid" evidence="2 3">
    <name>pI</name>
</geneLocation>
<dbReference type="Proteomes" id="UP000515733">
    <property type="component" value="Plasmid pI"/>
</dbReference>
<reference evidence="2 3" key="1">
    <citation type="submission" date="2020-03" db="EMBL/GenBank/DDBJ databases">
        <authorList>
            <consortium name="Genoscope - CEA"/>
            <person name="William W."/>
        </authorList>
    </citation>
    <scope>NUCLEOTIDE SEQUENCE [LARGE SCALE GENOMIC DNA]</scope>
    <source>
        <strain evidence="3">DSM 16959</strain>
        <strain evidence="2">DSM16959</strain>
        <plasmid evidence="2 3">pI</plasmid>
    </source>
</reference>
<dbReference type="RefSeq" id="WP_183148324.1">
    <property type="nucleotide sequence ID" value="NZ_LR778302.1"/>
</dbReference>
<evidence type="ECO:0000313" key="1">
    <source>
        <dbReference type="EMBL" id="CAB1371170.1"/>
    </source>
</evidence>
<dbReference type="EMBL" id="LR778302">
    <property type="protein sequence ID" value="CAB1371170.1"/>
    <property type="molecule type" value="Genomic_DNA"/>
</dbReference>
<keyword evidence="3" id="KW-1185">Reference proteome</keyword>
<protein>
    <recommendedName>
        <fullName evidence="4">Fumarate hydratase</fullName>
    </recommendedName>
</protein>
<keyword evidence="2" id="KW-0614">Plasmid</keyword>
<organism evidence="2 3">
    <name type="scientific">Denitratisoma oestradiolicum</name>
    <dbReference type="NCBI Taxonomy" id="311182"/>
    <lineage>
        <taxon>Bacteria</taxon>
        <taxon>Pseudomonadati</taxon>
        <taxon>Pseudomonadota</taxon>
        <taxon>Betaproteobacteria</taxon>
        <taxon>Nitrosomonadales</taxon>
        <taxon>Sterolibacteriaceae</taxon>
        <taxon>Denitratisoma</taxon>
    </lineage>
</organism>
<evidence type="ECO:0008006" key="4">
    <source>
        <dbReference type="Google" id="ProtNLM"/>
    </source>
</evidence>
<dbReference type="EMBL" id="LR778302">
    <property type="protein sequence ID" value="CAB1371268.1"/>
    <property type="molecule type" value="Genomic_DNA"/>
</dbReference>
<evidence type="ECO:0000313" key="3">
    <source>
        <dbReference type="Proteomes" id="UP000515733"/>
    </source>
</evidence>
<dbReference type="AlphaFoldDB" id="A0A6S6YFN9"/>
<gene>
    <name evidence="1" type="ORF">DENOEST_P0012</name>
    <name evidence="2" type="ORF">DENOEST_P0110</name>
</gene>
<dbReference type="KEGG" id="doe:DENOEST_P0012"/>
<name>A0A6S6YFN9_9PROT</name>
<sequence>MSELFNRTGVRYEVACDVLGAIIAHHSEALALEREKPIPDDAVVAGIEADKRALRALRDGLDPKDAAAIETVIQQYGPQARELYQQ</sequence>
<accession>A0A6S6YFN9</accession>
<dbReference type="KEGG" id="doe:DENOEST_P0110"/>
<proteinExistence type="predicted"/>